<comment type="catalytic activity">
    <reaction evidence="1">
        <text>3-deoxy-alpha-D-manno-2-octulosonate-8-phosphate + H2O = 3-deoxy-alpha-D-manno-oct-2-ulosonate + phosphate</text>
        <dbReference type="Rhea" id="RHEA:11500"/>
        <dbReference type="ChEBI" id="CHEBI:15377"/>
        <dbReference type="ChEBI" id="CHEBI:43474"/>
        <dbReference type="ChEBI" id="CHEBI:85985"/>
        <dbReference type="ChEBI" id="CHEBI:85986"/>
        <dbReference type="EC" id="3.1.3.45"/>
    </reaction>
</comment>
<dbReference type="SFLD" id="SFLDG01138">
    <property type="entry name" value="C1.6.2:_Deoxy-d-mannose-octulo"/>
    <property type="match status" value="1"/>
</dbReference>
<dbReference type="InterPro" id="IPR036412">
    <property type="entry name" value="HAD-like_sf"/>
</dbReference>
<evidence type="ECO:0000256" key="9">
    <source>
        <dbReference type="ARBA" id="ARBA00022842"/>
    </source>
</evidence>
<evidence type="ECO:0000256" key="10">
    <source>
        <dbReference type="ARBA" id="ARBA00022985"/>
    </source>
</evidence>
<proteinExistence type="inferred from homology"/>
<gene>
    <name evidence="12" type="ORF">QTN89_17880</name>
</gene>
<reference evidence="12 13" key="1">
    <citation type="submission" date="2023-06" db="EMBL/GenBank/DDBJ databases">
        <title>Roseiconus lacunae JC819 isolated from Gulf of Mannar region, Tamil Nadu.</title>
        <authorList>
            <person name="Pk S."/>
            <person name="Ch S."/>
            <person name="Ch V.R."/>
        </authorList>
    </citation>
    <scope>NUCLEOTIDE SEQUENCE [LARGE SCALE GENOMIC DNA]</scope>
    <source>
        <strain evidence="12 13">JC819</strain>
    </source>
</reference>
<evidence type="ECO:0000256" key="2">
    <source>
        <dbReference type="ARBA" id="ARBA00001946"/>
    </source>
</evidence>
<dbReference type="PIRSF" id="PIRSF006118">
    <property type="entry name" value="KDO8-P_Ptase"/>
    <property type="match status" value="1"/>
</dbReference>
<dbReference type="NCBIfam" id="TIGR01670">
    <property type="entry name" value="KdsC-phosphatas"/>
    <property type="match status" value="1"/>
</dbReference>
<keyword evidence="10" id="KW-0448">Lipopolysaccharide biosynthesis</keyword>
<comment type="caution">
    <text evidence="12">The sequence shown here is derived from an EMBL/GenBank/DDBJ whole genome shotgun (WGS) entry which is preliminary data.</text>
</comment>
<keyword evidence="8 12" id="KW-0378">Hydrolase</keyword>
<dbReference type="InterPro" id="IPR010023">
    <property type="entry name" value="KdsC_fam"/>
</dbReference>
<organism evidence="12 13">
    <name type="scientific">Roseiconus lacunae</name>
    <dbReference type="NCBI Taxonomy" id="2605694"/>
    <lineage>
        <taxon>Bacteria</taxon>
        <taxon>Pseudomonadati</taxon>
        <taxon>Planctomycetota</taxon>
        <taxon>Planctomycetia</taxon>
        <taxon>Pirellulales</taxon>
        <taxon>Pirellulaceae</taxon>
        <taxon>Roseiconus</taxon>
    </lineage>
</organism>
<evidence type="ECO:0000256" key="8">
    <source>
        <dbReference type="ARBA" id="ARBA00022801"/>
    </source>
</evidence>
<evidence type="ECO:0000256" key="4">
    <source>
        <dbReference type="ARBA" id="ARBA00011881"/>
    </source>
</evidence>
<evidence type="ECO:0000256" key="6">
    <source>
        <dbReference type="ARBA" id="ARBA00020092"/>
    </source>
</evidence>
<dbReference type="SFLD" id="SFLDS00003">
    <property type="entry name" value="Haloacid_Dehalogenase"/>
    <property type="match status" value="1"/>
</dbReference>
<evidence type="ECO:0000256" key="3">
    <source>
        <dbReference type="ARBA" id="ARBA00005893"/>
    </source>
</evidence>
<dbReference type="InterPro" id="IPR050793">
    <property type="entry name" value="CMP-NeuNAc_synthase"/>
</dbReference>
<dbReference type="Gene3D" id="3.40.50.1000">
    <property type="entry name" value="HAD superfamily/HAD-like"/>
    <property type="match status" value="1"/>
</dbReference>
<evidence type="ECO:0000256" key="7">
    <source>
        <dbReference type="ARBA" id="ARBA00022723"/>
    </source>
</evidence>
<name>A0ABT7PLC8_9BACT</name>
<dbReference type="SUPFAM" id="SSF56784">
    <property type="entry name" value="HAD-like"/>
    <property type="match status" value="1"/>
</dbReference>
<evidence type="ECO:0000256" key="11">
    <source>
        <dbReference type="ARBA" id="ARBA00031051"/>
    </source>
</evidence>
<keyword evidence="13" id="KW-1185">Reference proteome</keyword>
<dbReference type="Proteomes" id="UP001239462">
    <property type="component" value="Unassembled WGS sequence"/>
</dbReference>
<sequence>MPVSLRSDQDLADSIVCVLSDVDGVMTDGRIIYDSSGAESKQFHVRDGLGIKRWINSGFTFGIITARSSEAVRRRAEELTIDPVYQGVKDKAACVTGVAKSLQIDLNQIAYIGDDLPDLGPMKAVGLAVAPADAARDVRDAAHWILSKNGGDGAVREMLERLLRAKDRWTVEGTR</sequence>
<evidence type="ECO:0000313" key="12">
    <source>
        <dbReference type="EMBL" id="MDM4017322.1"/>
    </source>
</evidence>
<keyword evidence="7" id="KW-0479">Metal-binding</keyword>
<dbReference type="PANTHER" id="PTHR21485:SF6">
    <property type="entry name" value="N-ACYLNEURAMINATE CYTIDYLYLTRANSFERASE-RELATED"/>
    <property type="match status" value="1"/>
</dbReference>
<dbReference type="Pfam" id="PF08282">
    <property type="entry name" value="Hydrolase_3"/>
    <property type="match status" value="1"/>
</dbReference>
<dbReference type="GO" id="GO:0016787">
    <property type="term" value="F:hydrolase activity"/>
    <property type="evidence" value="ECO:0007669"/>
    <property type="project" value="UniProtKB-KW"/>
</dbReference>
<dbReference type="RefSeq" id="WP_149499105.1">
    <property type="nucleotide sequence ID" value="NZ_JAJMQV010000084.1"/>
</dbReference>
<evidence type="ECO:0000256" key="5">
    <source>
        <dbReference type="ARBA" id="ARBA00013066"/>
    </source>
</evidence>
<accession>A0ABT7PLC8</accession>
<comment type="similarity">
    <text evidence="3">Belongs to the KdsC family.</text>
</comment>
<comment type="subunit">
    <text evidence="4">Homotetramer.</text>
</comment>
<keyword evidence="9" id="KW-0460">Magnesium</keyword>
<evidence type="ECO:0000313" key="13">
    <source>
        <dbReference type="Proteomes" id="UP001239462"/>
    </source>
</evidence>
<dbReference type="InterPro" id="IPR023214">
    <property type="entry name" value="HAD_sf"/>
</dbReference>
<evidence type="ECO:0000256" key="1">
    <source>
        <dbReference type="ARBA" id="ARBA00000898"/>
    </source>
</evidence>
<dbReference type="PANTHER" id="PTHR21485">
    <property type="entry name" value="HAD SUPERFAMILY MEMBERS CMAS AND KDSC"/>
    <property type="match status" value="1"/>
</dbReference>
<dbReference type="CDD" id="cd01630">
    <property type="entry name" value="HAD_KDO-like"/>
    <property type="match status" value="1"/>
</dbReference>
<dbReference type="EC" id="3.1.3.45" evidence="5"/>
<dbReference type="EMBL" id="JASZZN010000013">
    <property type="protein sequence ID" value="MDM4017322.1"/>
    <property type="molecule type" value="Genomic_DNA"/>
</dbReference>
<dbReference type="SFLD" id="SFLDG01136">
    <property type="entry name" value="C1.6:_Phosphoserine_Phosphatas"/>
    <property type="match status" value="1"/>
</dbReference>
<protein>
    <recommendedName>
        <fullName evidence="6">3-deoxy-D-manno-octulosonate 8-phosphate phosphatase KdsC</fullName>
        <ecNumber evidence="5">3.1.3.45</ecNumber>
    </recommendedName>
    <alternativeName>
        <fullName evidence="11">KDO 8-P phosphatase</fullName>
    </alternativeName>
</protein>
<comment type="cofactor">
    <cofactor evidence="2">
        <name>Mg(2+)</name>
        <dbReference type="ChEBI" id="CHEBI:18420"/>
    </cofactor>
</comment>